<keyword evidence="3" id="KW-0732">Signal</keyword>
<evidence type="ECO:0000256" key="1">
    <source>
        <dbReference type="ARBA" id="ARBA00004418"/>
    </source>
</evidence>
<dbReference type="PANTHER" id="PTHR30024">
    <property type="entry name" value="ALIPHATIC SULFONATES-BINDING PROTEIN-RELATED"/>
    <property type="match status" value="1"/>
</dbReference>
<name>A0A379E4H3_9BACT</name>
<reference evidence="4 5" key="1">
    <citation type="submission" date="2018-06" db="EMBL/GenBank/DDBJ databases">
        <authorList>
            <consortium name="Pathogen Informatics"/>
            <person name="Doyle S."/>
        </authorList>
    </citation>
    <scope>NUCLEOTIDE SEQUENCE [LARGE SCALE GENOMIC DNA]</scope>
    <source>
        <strain evidence="4 5">NCTC13067</strain>
    </source>
</reference>
<gene>
    <name evidence="4" type="ORF">NCTC13067_00886</name>
</gene>
<dbReference type="PROSITE" id="PS51257">
    <property type="entry name" value="PROKAR_LIPOPROTEIN"/>
    <property type="match status" value="1"/>
</dbReference>
<dbReference type="SUPFAM" id="SSF53850">
    <property type="entry name" value="Periplasmic binding protein-like II"/>
    <property type="match status" value="1"/>
</dbReference>
<evidence type="ECO:0000313" key="5">
    <source>
        <dbReference type="Proteomes" id="UP000255469"/>
    </source>
</evidence>
<dbReference type="Proteomes" id="UP000255469">
    <property type="component" value="Unassembled WGS sequence"/>
</dbReference>
<dbReference type="AlphaFoldDB" id="A0A379E4H3"/>
<dbReference type="RefSeq" id="WP_025068095.1">
    <property type="nucleotide sequence ID" value="NZ_UGTM01000001.1"/>
</dbReference>
<proteinExistence type="inferred from homology"/>
<sequence length="317" mass="35968">MKRIDYLLILAVLVFVSCGKSSKEIQAEQQSRKQAEQEAYQKAYKIAVMPTMDCLPAYLLKDSLLYDTAKVDIRLCRFNAQMDCDTAMAGGSVQAAFTDLVRAERLKHKRKVLMHYLTDTNLSWQLVADRGEKIRKLSDLSDKIIAMTRYSATDLLSDLVVKKGEPRFQVFRVQINDVMVRLNMLQNHEIDAYWLAEPQATKALQADNNVIFSSADAGVHLGVIAVMDKVRRQTEEAAFAEAYDKAVDLVNKNGVKYYAGLIKKYMKADDATVRALPDIKYTKTGPPRKADLLMARNFLASGKERRRETNINKSEQR</sequence>
<comment type="similarity">
    <text evidence="2">Belongs to the bacterial solute-binding protein SsuA/TauA family.</text>
</comment>
<protein>
    <submittedName>
        <fullName evidence="4">ABC-type taurine transport system, periplasmic component</fullName>
    </submittedName>
</protein>
<evidence type="ECO:0000256" key="2">
    <source>
        <dbReference type="ARBA" id="ARBA00010742"/>
    </source>
</evidence>
<dbReference type="GO" id="GO:0042597">
    <property type="term" value="C:periplasmic space"/>
    <property type="evidence" value="ECO:0007669"/>
    <property type="project" value="UniProtKB-SubCell"/>
</dbReference>
<comment type="subcellular location">
    <subcellularLocation>
        <location evidence="1">Periplasm</location>
    </subcellularLocation>
</comment>
<dbReference type="PANTHER" id="PTHR30024:SF47">
    <property type="entry name" value="TAURINE-BINDING PERIPLASMIC PROTEIN"/>
    <property type="match status" value="1"/>
</dbReference>
<dbReference type="EMBL" id="UGTM01000001">
    <property type="protein sequence ID" value="SUB87221.1"/>
    <property type="molecule type" value="Genomic_DNA"/>
</dbReference>
<evidence type="ECO:0000313" key="4">
    <source>
        <dbReference type="EMBL" id="SUB87221.1"/>
    </source>
</evidence>
<dbReference type="Gene3D" id="3.40.190.10">
    <property type="entry name" value="Periplasmic binding protein-like II"/>
    <property type="match status" value="2"/>
</dbReference>
<organism evidence="4 5">
    <name type="scientific">Prevotella denticola</name>
    <dbReference type="NCBI Taxonomy" id="28129"/>
    <lineage>
        <taxon>Bacteria</taxon>
        <taxon>Pseudomonadati</taxon>
        <taxon>Bacteroidota</taxon>
        <taxon>Bacteroidia</taxon>
        <taxon>Bacteroidales</taxon>
        <taxon>Prevotellaceae</taxon>
        <taxon>Prevotella</taxon>
    </lineage>
</organism>
<evidence type="ECO:0000256" key="3">
    <source>
        <dbReference type="ARBA" id="ARBA00022729"/>
    </source>
</evidence>
<accession>A0A379E4H3</accession>